<protein>
    <submittedName>
        <fullName evidence="1">Uncharacterized protein</fullName>
    </submittedName>
</protein>
<gene>
    <name evidence="1" type="ORF">D7M11_21920</name>
</gene>
<proteinExistence type="predicted"/>
<reference evidence="1 2" key="1">
    <citation type="journal article" date="2007" name="Int. J. Syst. Evol. Microbiol.">
        <title>Paenibacillus ginsengarvi sp. nov., isolated from soil from ginseng cultivation.</title>
        <authorList>
            <person name="Yoon M.H."/>
            <person name="Ten L.N."/>
            <person name="Im W.T."/>
        </authorList>
    </citation>
    <scope>NUCLEOTIDE SEQUENCE [LARGE SCALE GENOMIC DNA]</scope>
    <source>
        <strain evidence="1 2">KCTC 13059</strain>
    </source>
</reference>
<dbReference type="Proteomes" id="UP000282311">
    <property type="component" value="Unassembled WGS sequence"/>
</dbReference>
<dbReference type="AlphaFoldDB" id="A0A3B0C160"/>
<comment type="caution">
    <text evidence="1">The sequence shown here is derived from an EMBL/GenBank/DDBJ whole genome shotgun (WGS) entry which is preliminary data.</text>
</comment>
<organism evidence="1 2">
    <name type="scientific">Paenibacillus ginsengarvi</name>
    <dbReference type="NCBI Taxonomy" id="400777"/>
    <lineage>
        <taxon>Bacteria</taxon>
        <taxon>Bacillati</taxon>
        <taxon>Bacillota</taxon>
        <taxon>Bacilli</taxon>
        <taxon>Bacillales</taxon>
        <taxon>Paenibacillaceae</taxon>
        <taxon>Paenibacillus</taxon>
    </lineage>
</organism>
<evidence type="ECO:0000313" key="1">
    <source>
        <dbReference type="EMBL" id="RKN79030.1"/>
    </source>
</evidence>
<accession>A0A3B0C160</accession>
<evidence type="ECO:0000313" key="2">
    <source>
        <dbReference type="Proteomes" id="UP000282311"/>
    </source>
</evidence>
<sequence length="65" mass="7605">MIMIKGYFRPVIGILPYGKRIVPLNTAFRFSKDEDRGLSDLTKWAERNHVQLIRKSFKHGYKPIG</sequence>
<keyword evidence="2" id="KW-1185">Reference proteome</keyword>
<name>A0A3B0C160_9BACL</name>
<dbReference type="EMBL" id="RBAH01000017">
    <property type="protein sequence ID" value="RKN79030.1"/>
    <property type="molecule type" value="Genomic_DNA"/>
</dbReference>